<protein>
    <recommendedName>
        <fullName evidence="4 12">IMP-specific 5'-nucleotidase 1</fullName>
        <ecNumber evidence="12">3.1.3.-</ecNumber>
    </recommendedName>
</protein>
<comment type="catalytic activity">
    <reaction evidence="11">
        <text>IMP + H2O = inosine + phosphate</text>
        <dbReference type="Rhea" id="RHEA:27718"/>
        <dbReference type="ChEBI" id="CHEBI:15377"/>
        <dbReference type="ChEBI" id="CHEBI:17596"/>
        <dbReference type="ChEBI" id="CHEBI:43474"/>
        <dbReference type="ChEBI" id="CHEBI:58053"/>
        <dbReference type="EC" id="3.1.3.99"/>
    </reaction>
</comment>
<dbReference type="SUPFAM" id="SSF56784">
    <property type="entry name" value="HAD-like"/>
    <property type="match status" value="1"/>
</dbReference>
<comment type="similarity">
    <text evidence="2 12">Belongs to the ISN1 family.</text>
</comment>
<dbReference type="GO" id="GO:0006190">
    <property type="term" value="P:inosine salvage"/>
    <property type="evidence" value="ECO:0007669"/>
    <property type="project" value="InterPro"/>
</dbReference>
<proteinExistence type="inferred from homology"/>
<comment type="caution">
    <text evidence="13">The sequence shown here is derived from an EMBL/GenBank/DDBJ whole genome shotgun (WGS) entry which is preliminary data.</text>
</comment>
<name>A0A0F8DKE1_CERFI</name>
<evidence type="ECO:0000256" key="5">
    <source>
        <dbReference type="ARBA" id="ARBA00022723"/>
    </source>
</evidence>
<dbReference type="GO" id="GO:0000287">
    <property type="term" value="F:magnesium ion binding"/>
    <property type="evidence" value="ECO:0007669"/>
    <property type="project" value="InterPro"/>
</dbReference>
<keyword evidence="5" id="KW-0479">Metal-binding</keyword>
<evidence type="ECO:0000313" key="13">
    <source>
        <dbReference type="EMBL" id="KKF96369.1"/>
    </source>
</evidence>
<dbReference type="GO" id="GO:0071590">
    <property type="term" value="P:nicotinamide riboside biosynthetic process"/>
    <property type="evidence" value="ECO:0007669"/>
    <property type="project" value="TreeGrafter"/>
</dbReference>
<keyword evidence="7 12" id="KW-0378">Hydrolase</keyword>
<reference evidence="13 14" key="1">
    <citation type="submission" date="2015-04" db="EMBL/GenBank/DDBJ databases">
        <title>Genome sequence of Ceratocystis platani, a major pathogen of plane trees.</title>
        <authorList>
            <person name="Belbahri L."/>
        </authorList>
    </citation>
    <scope>NUCLEOTIDE SEQUENCE [LARGE SCALE GENOMIC DNA]</scope>
    <source>
        <strain evidence="13 14">CFO</strain>
    </source>
</reference>
<evidence type="ECO:0000256" key="12">
    <source>
        <dbReference type="PIRNR" id="PIRNR028836"/>
    </source>
</evidence>
<dbReference type="PANTHER" id="PTHR28213:SF1">
    <property type="entry name" value="IMP-SPECIFIC 5'-NUCLEOTIDASE 1"/>
    <property type="match status" value="1"/>
</dbReference>
<evidence type="ECO:0000256" key="8">
    <source>
        <dbReference type="ARBA" id="ARBA00022840"/>
    </source>
</evidence>
<evidence type="ECO:0000256" key="3">
    <source>
        <dbReference type="ARBA" id="ARBA00011881"/>
    </source>
</evidence>
<evidence type="ECO:0000313" key="14">
    <source>
        <dbReference type="Proteomes" id="UP000034841"/>
    </source>
</evidence>
<evidence type="ECO:0000256" key="10">
    <source>
        <dbReference type="ARBA" id="ARBA00023080"/>
    </source>
</evidence>
<dbReference type="EMBL" id="LBBL01000045">
    <property type="protein sequence ID" value="KKF96369.1"/>
    <property type="molecule type" value="Genomic_DNA"/>
</dbReference>
<dbReference type="Pfam" id="PF06437">
    <property type="entry name" value="ISN1"/>
    <property type="match status" value="1"/>
</dbReference>
<dbReference type="GO" id="GO:0009117">
    <property type="term" value="P:nucleotide metabolic process"/>
    <property type="evidence" value="ECO:0007669"/>
    <property type="project" value="UniProtKB-KW"/>
</dbReference>
<dbReference type="InterPro" id="IPR009453">
    <property type="entry name" value="ISN1"/>
</dbReference>
<dbReference type="GO" id="GO:0005524">
    <property type="term" value="F:ATP binding"/>
    <property type="evidence" value="ECO:0007669"/>
    <property type="project" value="UniProtKB-KW"/>
</dbReference>
<sequence length="426" mass="47243">MTTRYRVEYALKSHRRDQLIEWIKALLAVPFVLHSQPAGIISSEDGAVQRMATEAHRRYAEIMSDVESMIDQDISFRLSQNPLPSKLNLLVPTAGPFFTRLPLEAAFKYQDSVRYISSRRYVSPSFNDVRLILNSAQVMAVTDGSLELATFDGDVTLYEDGQCLEPDSPIIPRLLDLLRRNVKIGIVTAAGYATAEGYYTRLHGLLTAIAASHDLTDAQKNSVVIVGGEANYLFKMSLGSEHLLEPVPRYQWLTAEMSRWSEADITTLLNTAEEALADCVRSMNLPATIIRKDLAVGIIPREPHIRLPRESLEETVLVVQKTLELSSMGLPPGRKIPFCAFNGGRDVFVDIGDKSWGVTVAQKFFRASAGSMIRPENTLHVGDQFLSAGSNDFKARSVATTAWIASPTETLDLLDELSSLLGKKRE</sequence>
<dbReference type="PIRSF" id="PIRSF028836">
    <property type="entry name" value="ISN1"/>
    <property type="match status" value="1"/>
</dbReference>
<gene>
    <name evidence="13" type="primary">isn-1</name>
    <name evidence="13" type="ORF">CFO_g1251</name>
</gene>
<dbReference type="InterPro" id="IPR036412">
    <property type="entry name" value="HAD-like_sf"/>
</dbReference>
<evidence type="ECO:0000256" key="4">
    <source>
        <dbReference type="ARBA" id="ARBA00015544"/>
    </source>
</evidence>
<dbReference type="GO" id="GO:0008253">
    <property type="term" value="F:5'-nucleotidase activity"/>
    <property type="evidence" value="ECO:0007669"/>
    <property type="project" value="InterPro"/>
</dbReference>
<dbReference type="AlphaFoldDB" id="A0A0F8DKE1"/>
<keyword evidence="6" id="KW-0547">Nucleotide-binding</keyword>
<evidence type="ECO:0000256" key="6">
    <source>
        <dbReference type="ARBA" id="ARBA00022741"/>
    </source>
</evidence>
<dbReference type="OrthoDB" id="185373at2759"/>
<evidence type="ECO:0000256" key="2">
    <source>
        <dbReference type="ARBA" id="ARBA00005307"/>
    </source>
</evidence>
<keyword evidence="9 12" id="KW-0460">Magnesium</keyword>
<dbReference type="Proteomes" id="UP000034841">
    <property type="component" value="Unassembled WGS sequence"/>
</dbReference>
<accession>A0A0F8DKE1</accession>
<comment type="cofactor">
    <cofactor evidence="1 12">
        <name>Mg(2+)</name>
        <dbReference type="ChEBI" id="CHEBI:18420"/>
    </cofactor>
</comment>
<keyword evidence="8" id="KW-0067">ATP-binding</keyword>
<keyword evidence="14" id="KW-1185">Reference proteome</keyword>
<evidence type="ECO:0000256" key="1">
    <source>
        <dbReference type="ARBA" id="ARBA00001946"/>
    </source>
</evidence>
<evidence type="ECO:0000256" key="9">
    <source>
        <dbReference type="ARBA" id="ARBA00022842"/>
    </source>
</evidence>
<evidence type="ECO:0000256" key="11">
    <source>
        <dbReference type="ARBA" id="ARBA00047413"/>
    </source>
</evidence>
<organism evidence="13 14">
    <name type="scientific">Ceratocystis fimbriata f. sp. platani</name>
    <dbReference type="NCBI Taxonomy" id="88771"/>
    <lineage>
        <taxon>Eukaryota</taxon>
        <taxon>Fungi</taxon>
        <taxon>Dikarya</taxon>
        <taxon>Ascomycota</taxon>
        <taxon>Pezizomycotina</taxon>
        <taxon>Sordariomycetes</taxon>
        <taxon>Hypocreomycetidae</taxon>
        <taxon>Microascales</taxon>
        <taxon>Ceratocystidaceae</taxon>
        <taxon>Ceratocystis</taxon>
    </lineage>
</organism>
<comment type="subunit">
    <text evidence="3 12">Homotetramer.</text>
</comment>
<dbReference type="EC" id="3.1.3.-" evidence="12"/>
<evidence type="ECO:0000256" key="7">
    <source>
        <dbReference type="ARBA" id="ARBA00022801"/>
    </source>
</evidence>
<comment type="function">
    <text evidence="12">IMP-specific 5'-nucleotidase involved in IMP (inositol monophosphate) degradation.</text>
</comment>
<dbReference type="PANTHER" id="PTHR28213">
    <property type="entry name" value="IMP-SPECIFIC 5'-NUCLEOTIDASE 1"/>
    <property type="match status" value="1"/>
</dbReference>
<dbReference type="GO" id="GO:0071592">
    <property type="term" value="P:nicotinic acid riboside biosynthetic process"/>
    <property type="evidence" value="ECO:0007669"/>
    <property type="project" value="TreeGrafter"/>
</dbReference>
<keyword evidence="10 12" id="KW-0546">Nucleotide metabolism</keyword>